<keyword evidence="2" id="KW-0805">Transcription regulation</keyword>
<reference evidence="6" key="2">
    <citation type="submission" date="2017-11" db="EMBL/GenBank/DDBJ databases">
        <authorList>
            <person name="Das S.K."/>
        </authorList>
    </citation>
    <scope>NUCLEOTIDE SEQUENCE</scope>
    <source>
        <strain evidence="6">S4-41</strain>
    </source>
</reference>
<evidence type="ECO:0000256" key="2">
    <source>
        <dbReference type="ARBA" id="ARBA00023015"/>
    </source>
</evidence>
<dbReference type="CDD" id="cd08432">
    <property type="entry name" value="PBP2_GcdR_TrpI_HvrB_AmpR_like"/>
    <property type="match status" value="1"/>
</dbReference>
<dbReference type="Pfam" id="PF03466">
    <property type="entry name" value="LysR_substrate"/>
    <property type="match status" value="1"/>
</dbReference>
<evidence type="ECO:0000313" key="6">
    <source>
        <dbReference type="EMBL" id="MDH4572156.1"/>
    </source>
</evidence>
<evidence type="ECO:0000256" key="4">
    <source>
        <dbReference type="ARBA" id="ARBA00023163"/>
    </source>
</evidence>
<proteinExistence type="inferred from homology"/>
<dbReference type="Gene3D" id="1.10.10.10">
    <property type="entry name" value="Winged helix-like DNA-binding domain superfamily/Winged helix DNA-binding domain"/>
    <property type="match status" value="1"/>
</dbReference>
<evidence type="ECO:0000313" key="7">
    <source>
        <dbReference type="Proteomes" id="UP001162135"/>
    </source>
</evidence>
<dbReference type="PANTHER" id="PTHR30537:SF74">
    <property type="entry name" value="HTH-TYPE TRANSCRIPTIONAL REGULATOR TRPI"/>
    <property type="match status" value="1"/>
</dbReference>
<protein>
    <submittedName>
        <fullName evidence="6">Transcriptional regulator</fullName>
    </submittedName>
</protein>
<sequence>MDELFSSMGPRPMRYLPSLNALRAFEAAARHESFHHAAEELHVTASAISHQVRGLESALQTTLFVRRTRQVVLTDSGRRLLEGVRDGLDRIGEAVAAVTPRPEDPVLTVSTVPFFASGWLIPRLADFQSRYPAYQVRLETSVDLVDVEQADVDMAIRYLSRPPAASLETRFLFHERLTVVCSPALAERLQTPEDLTGVTHIQTRLRPEGWRAWLTPRGLAHLDHGSGPTFDNDTLALEAVMTGLGVAITHQEIAHPLIASGRLIEPFGAGHVIGLSCYWVCTHRRSRLPKVVAFRDWLLERLADEGLLDASRPTHR</sequence>
<dbReference type="InterPro" id="IPR005119">
    <property type="entry name" value="LysR_subst-bd"/>
</dbReference>
<dbReference type="SUPFAM" id="SSF53850">
    <property type="entry name" value="Periplasmic binding protein-like II"/>
    <property type="match status" value="1"/>
</dbReference>
<dbReference type="Gene3D" id="3.40.190.10">
    <property type="entry name" value="Periplasmic binding protein-like II"/>
    <property type="match status" value="2"/>
</dbReference>
<accession>A0ABT6I3E6</accession>
<dbReference type="Pfam" id="PF00126">
    <property type="entry name" value="HTH_1"/>
    <property type="match status" value="1"/>
</dbReference>
<keyword evidence="4" id="KW-0804">Transcription</keyword>
<dbReference type="InterPro" id="IPR000847">
    <property type="entry name" value="LysR_HTH_N"/>
</dbReference>
<dbReference type="InterPro" id="IPR036390">
    <property type="entry name" value="WH_DNA-bd_sf"/>
</dbReference>
<dbReference type="Proteomes" id="UP001162135">
    <property type="component" value="Unassembled WGS sequence"/>
</dbReference>
<dbReference type="PROSITE" id="PS50931">
    <property type="entry name" value="HTH_LYSR"/>
    <property type="match status" value="1"/>
</dbReference>
<dbReference type="SUPFAM" id="SSF46785">
    <property type="entry name" value="Winged helix' DNA-binding domain"/>
    <property type="match status" value="1"/>
</dbReference>
<feature type="domain" description="HTH lysR-type" evidence="5">
    <location>
        <begin position="17"/>
        <end position="74"/>
    </location>
</feature>
<dbReference type="NCBIfam" id="NF008352">
    <property type="entry name" value="PRK11139.1"/>
    <property type="match status" value="1"/>
</dbReference>
<dbReference type="EMBL" id="PGFS01000001">
    <property type="protein sequence ID" value="MDH4572156.1"/>
    <property type="molecule type" value="Genomic_DNA"/>
</dbReference>
<dbReference type="InterPro" id="IPR036388">
    <property type="entry name" value="WH-like_DNA-bd_sf"/>
</dbReference>
<evidence type="ECO:0000259" key="5">
    <source>
        <dbReference type="PROSITE" id="PS50931"/>
    </source>
</evidence>
<keyword evidence="3" id="KW-0238">DNA-binding</keyword>
<evidence type="ECO:0000256" key="1">
    <source>
        <dbReference type="ARBA" id="ARBA00009437"/>
    </source>
</evidence>
<comment type="caution">
    <text evidence="6">The sequence shown here is derived from an EMBL/GenBank/DDBJ whole genome shotgun (WGS) entry which is preliminary data.</text>
</comment>
<organism evidence="6 7">
    <name type="scientific">Salinicola acroporae</name>
    <dbReference type="NCBI Taxonomy" id="1541440"/>
    <lineage>
        <taxon>Bacteria</taxon>
        <taxon>Pseudomonadati</taxon>
        <taxon>Pseudomonadota</taxon>
        <taxon>Gammaproteobacteria</taxon>
        <taxon>Oceanospirillales</taxon>
        <taxon>Halomonadaceae</taxon>
        <taxon>Salinicola</taxon>
    </lineage>
</organism>
<dbReference type="InterPro" id="IPR058163">
    <property type="entry name" value="LysR-type_TF_proteobact-type"/>
</dbReference>
<evidence type="ECO:0000256" key="3">
    <source>
        <dbReference type="ARBA" id="ARBA00023125"/>
    </source>
</evidence>
<comment type="similarity">
    <text evidence="1">Belongs to the LysR transcriptional regulatory family.</text>
</comment>
<keyword evidence="7" id="KW-1185">Reference proteome</keyword>
<name>A0ABT6I3E6_9GAMM</name>
<dbReference type="PANTHER" id="PTHR30537">
    <property type="entry name" value="HTH-TYPE TRANSCRIPTIONAL REGULATOR"/>
    <property type="match status" value="1"/>
</dbReference>
<gene>
    <name evidence="6" type="ORF">CUR86_06580</name>
</gene>
<reference evidence="6" key="1">
    <citation type="journal article" date="2015" name="Antonie Van Leeuwenhoek">
        <title>Comparative 16S rRNA signatures and multilocus sequence analysis for the genus Salinicola and description of Salinicola acroporae sp. nov., isolated from coral Acropora digitifera.</title>
        <authorList>
            <person name="Lepcha R.T."/>
            <person name="Poddar A."/>
            <person name="Schumann P."/>
            <person name="Das S.K."/>
        </authorList>
    </citation>
    <scope>NUCLEOTIDE SEQUENCE</scope>
    <source>
        <strain evidence="6">S4-41</strain>
    </source>
</reference>